<evidence type="ECO:0000256" key="2">
    <source>
        <dbReference type="ARBA" id="ARBA00022448"/>
    </source>
</evidence>
<keyword evidence="16" id="KW-1185">Reference proteome</keyword>
<keyword evidence="5" id="KW-0631">Potassium channel</keyword>
<comment type="caution">
    <text evidence="15">The sequence shown here is derived from an EMBL/GenBank/DDBJ whole genome shotgun (WGS) entry which is preliminary data.</text>
</comment>
<feature type="domain" description="BTB" evidence="14">
    <location>
        <begin position="5"/>
        <end position="108"/>
    </location>
</feature>
<evidence type="ECO:0000313" key="15">
    <source>
        <dbReference type="EMBL" id="KAF6034320.1"/>
    </source>
</evidence>
<evidence type="ECO:0000256" key="8">
    <source>
        <dbReference type="ARBA" id="ARBA00022989"/>
    </source>
</evidence>
<feature type="transmembrane region" description="Helical" evidence="13">
    <location>
        <begin position="398"/>
        <end position="417"/>
    </location>
</feature>
<feature type="transmembrane region" description="Helical" evidence="13">
    <location>
        <begin position="424"/>
        <end position="444"/>
    </location>
</feature>
<keyword evidence="8 13" id="KW-1133">Transmembrane helix</keyword>
<name>A0A7J7K6S2_BUGNE</name>
<evidence type="ECO:0000256" key="7">
    <source>
        <dbReference type="ARBA" id="ARBA00022958"/>
    </source>
</evidence>
<keyword evidence="2" id="KW-0813">Transport</keyword>
<dbReference type="FunFam" id="1.10.287.70:FF:000028">
    <property type="entry name" value="potassium voltage-gated channel subfamily D member 3"/>
    <property type="match status" value="1"/>
</dbReference>
<keyword evidence="10 13" id="KW-0472">Membrane</keyword>
<dbReference type="AlphaFoldDB" id="A0A7J7K6S2"/>
<feature type="region of interest" description="Disordered" evidence="12">
    <location>
        <begin position="496"/>
        <end position="517"/>
    </location>
</feature>
<dbReference type="PRINTS" id="PR00169">
    <property type="entry name" value="KCHANNEL"/>
</dbReference>
<keyword evidence="3" id="KW-0633">Potassium transport</keyword>
<dbReference type="GO" id="GO:0008076">
    <property type="term" value="C:voltage-gated potassium channel complex"/>
    <property type="evidence" value="ECO:0007669"/>
    <property type="project" value="InterPro"/>
</dbReference>
<dbReference type="GO" id="GO:0051260">
    <property type="term" value="P:protein homooligomerization"/>
    <property type="evidence" value="ECO:0007669"/>
    <property type="project" value="InterPro"/>
</dbReference>
<dbReference type="InterPro" id="IPR011333">
    <property type="entry name" value="SKP1/BTB/POZ_sf"/>
</dbReference>
<feature type="transmembrane region" description="Helical" evidence="13">
    <location>
        <begin position="163"/>
        <end position="184"/>
    </location>
</feature>
<evidence type="ECO:0000256" key="3">
    <source>
        <dbReference type="ARBA" id="ARBA00022538"/>
    </source>
</evidence>
<proteinExistence type="predicted"/>
<dbReference type="SMART" id="SM00225">
    <property type="entry name" value="BTB"/>
    <property type="match status" value="1"/>
</dbReference>
<dbReference type="InterPro" id="IPR005821">
    <property type="entry name" value="Ion_trans_dom"/>
</dbReference>
<evidence type="ECO:0000256" key="5">
    <source>
        <dbReference type="ARBA" id="ARBA00022826"/>
    </source>
</evidence>
<keyword evidence="6" id="KW-0851">Voltage-gated channel</keyword>
<dbReference type="EMBL" id="VXIV02001102">
    <property type="protein sequence ID" value="KAF6034320.1"/>
    <property type="molecule type" value="Genomic_DNA"/>
</dbReference>
<accession>A0A7J7K6S2</accession>
<sequence>MADKELICINVGGREFWTYYNTLERLPGTTLSQLALDRKSHSTYIEQKNCFFFDRCPDAFQSILEYYRTDELHVSESLCGNAMKKELEFWGLNEAEIEPCCWGNYAKYHSHKETLADLESAFGGEDEYQFLEKARKARNSGTRWQRFKREAWLSLEYPSESKLAKVLMAISMGFVVISILETILESHYLFRVVYYNNVRTTAPDPASYYRSTTTTCNCCNLDDTTNQSLTSEPVVLNTYPHTEPHPILSTIDDVCLGYFLLELVVRLIFAPNKCQFFKGPLNIIDIVCVIPQLISIIIKHTTVGKVRLMYISDHILDKDDTNYSQYEKAGDFLKTITVLRTVRVLRVFKLMKHYSAFKILAYTIKVSTKELLLMVVYLMTGVLIFASIIHYAEESNFPSIPIGFWWALVTMTTVGYGDKHPKQLVGYLVGSVCVMSGVLVIAFTDSRRNKSLKKNGGGRMSLSKAELVSSVDTLDVVRESSIDIILQPVSKQPDTIATSEKAVTNQPDTIETSNTLA</sequence>
<dbReference type="InterPro" id="IPR000210">
    <property type="entry name" value="BTB/POZ_dom"/>
</dbReference>
<evidence type="ECO:0000256" key="12">
    <source>
        <dbReference type="SAM" id="MobiDB-lite"/>
    </source>
</evidence>
<dbReference type="Pfam" id="PF00520">
    <property type="entry name" value="Ion_trans"/>
    <property type="match status" value="1"/>
</dbReference>
<feature type="transmembrane region" description="Helical" evidence="13">
    <location>
        <begin position="371"/>
        <end position="392"/>
    </location>
</feature>
<evidence type="ECO:0000256" key="1">
    <source>
        <dbReference type="ARBA" id="ARBA00004141"/>
    </source>
</evidence>
<evidence type="ECO:0000256" key="10">
    <source>
        <dbReference type="ARBA" id="ARBA00023136"/>
    </source>
</evidence>
<dbReference type="PRINTS" id="PR01498">
    <property type="entry name" value="SHAWCHANNEL"/>
</dbReference>
<keyword evidence="11" id="KW-0407">Ion channel</keyword>
<dbReference type="InterPro" id="IPR003974">
    <property type="entry name" value="K_chnl_volt-dep_Kv3"/>
</dbReference>
<dbReference type="InterPro" id="IPR003968">
    <property type="entry name" value="K_chnl_volt-dep_Kv"/>
</dbReference>
<dbReference type="SUPFAM" id="SSF81324">
    <property type="entry name" value="Voltage-gated potassium channels"/>
    <property type="match status" value="1"/>
</dbReference>
<dbReference type="PANTHER" id="PTHR11537">
    <property type="entry name" value="VOLTAGE-GATED POTASSIUM CHANNEL"/>
    <property type="match status" value="1"/>
</dbReference>
<dbReference type="Gene3D" id="1.10.287.70">
    <property type="match status" value="1"/>
</dbReference>
<dbReference type="Pfam" id="PF02214">
    <property type="entry name" value="BTB_2"/>
    <property type="match status" value="1"/>
</dbReference>
<dbReference type="InterPro" id="IPR003131">
    <property type="entry name" value="T1-type_BTB"/>
</dbReference>
<comment type="subcellular location">
    <subcellularLocation>
        <location evidence="1">Membrane</location>
        <topology evidence="1">Multi-pass membrane protein</topology>
    </subcellularLocation>
</comment>
<keyword evidence="7" id="KW-0630">Potassium</keyword>
<dbReference type="Proteomes" id="UP000593567">
    <property type="component" value="Unassembled WGS sequence"/>
</dbReference>
<dbReference type="PRINTS" id="PR01491">
    <property type="entry name" value="KVCHANNEL"/>
</dbReference>
<evidence type="ECO:0000256" key="13">
    <source>
        <dbReference type="SAM" id="Phobius"/>
    </source>
</evidence>
<dbReference type="GO" id="GO:0001508">
    <property type="term" value="P:action potential"/>
    <property type="evidence" value="ECO:0007669"/>
    <property type="project" value="TreeGrafter"/>
</dbReference>
<keyword evidence="4 13" id="KW-0812">Transmembrane</keyword>
<evidence type="ECO:0000313" key="16">
    <source>
        <dbReference type="Proteomes" id="UP000593567"/>
    </source>
</evidence>
<evidence type="ECO:0000256" key="11">
    <source>
        <dbReference type="ARBA" id="ARBA00023303"/>
    </source>
</evidence>
<organism evidence="15 16">
    <name type="scientific">Bugula neritina</name>
    <name type="common">Brown bryozoan</name>
    <name type="synonym">Sertularia neritina</name>
    <dbReference type="NCBI Taxonomy" id="10212"/>
    <lineage>
        <taxon>Eukaryota</taxon>
        <taxon>Metazoa</taxon>
        <taxon>Spiralia</taxon>
        <taxon>Lophotrochozoa</taxon>
        <taxon>Bryozoa</taxon>
        <taxon>Gymnolaemata</taxon>
        <taxon>Cheilostomatida</taxon>
        <taxon>Flustrina</taxon>
        <taxon>Buguloidea</taxon>
        <taxon>Bugulidae</taxon>
        <taxon>Bugula</taxon>
    </lineage>
</organism>
<evidence type="ECO:0000256" key="9">
    <source>
        <dbReference type="ARBA" id="ARBA00023065"/>
    </source>
</evidence>
<reference evidence="15" key="1">
    <citation type="submission" date="2020-06" db="EMBL/GenBank/DDBJ databases">
        <title>Draft genome of Bugula neritina, a colonial animal packing powerful symbionts and potential medicines.</title>
        <authorList>
            <person name="Rayko M."/>
        </authorList>
    </citation>
    <scope>NUCLEOTIDE SEQUENCE [LARGE SCALE GENOMIC DNA]</scope>
    <source>
        <strain evidence="15">Kwan_BN1</strain>
    </source>
</reference>
<dbReference type="SUPFAM" id="SSF54695">
    <property type="entry name" value="POZ domain"/>
    <property type="match status" value="1"/>
</dbReference>
<dbReference type="InterPro" id="IPR027359">
    <property type="entry name" value="Volt_channel_dom_sf"/>
</dbReference>
<dbReference type="GO" id="GO:0005251">
    <property type="term" value="F:delayed rectifier potassium channel activity"/>
    <property type="evidence" value="ECO:0007669"/>
    <property type="project" value="TreeGrafter"/>
</dbReference>
<dbReference type="OrthoDB" id="10025005at2759"/>
<dbReference type="Gene3D" id="1.20.120.350">
    <property type="entry name" value="Voltage-gated potassium channels. Chain C"/>
    <property type="match status" value="1"/>
</dbReference>
<dbReference type="PANTHER" id="PTHR11537:SF252">
    <property type="entry name" value="POTASSIUM VOLTAGE-GATED CHANNEL PROTEIN SHAW"/>
    <property type="match status" value="1"/>
</dbReference>
<dbReference type="Gene3D" id="3.30.710.10">
    <property type="entry name" value="Potassium Channel Kv1.1, Chain A"/>
    <property type="match status" value="1"/>
</dbReference>
<keyword evidence="9" id="KW-0406">Ion transport</keyword>
<evidence type="ECO:0000259" key="14">
    <source>
        <dbReference type="SMART" id="SM00225"/>
    </source>
</evidence>
<evidence type="ECO:0000256" key="4">
    <source>
        <dbReference type="ARBA" id="ARBA00022692"/>
    </source>
</evidence>
<protein>
    <recommendedName>
        <fullName evidence="14">BTB domain-containing protein</fullName>
    </recommendedName>
</protein>
<dbReference type="InterPro" id="IPR028325">
    <property type="entry name" value="VG_K_chnl"/>
</dbReference>
<gene>
    <name evidence="15" type="ORF">EB796_007362</name>
</gene>
<evidence type="ECO:0000256" key="6">
    <source>
        <dbReference type="ARBA" id="ARBA00022882"/>
    </source>
</evidence>